<organism evidence="2">
    <name type="scientific">Harpegnathos saltator</name>
    <name type="common">Jerdon's jumping ant</name>
    <dbReference type="NCBI Taxonomy" id="610380"/>
    <lineage>
        <taxon>Eukaryota</taxon>
        <taxon>Metazoa</taxon>
        <taxon>Ecdysozoa</taxon>
        <taxon>Arthropoda</taxon>
        <taxon>Hexapoda</taxon>
        <taxon>Insecta</taxon>
        <taxon>Pterygota</taxon>
        <taxon>Neoptera</taxon>
        <taxon>Endopterygota</taxon>
        <taxon>Hymenoptera</taxon>
        <taxon>Apocrita</taxon>
        <taxon>Aculeata</taxon>
        <taxon>Formicoidea</taxon>
        <taxon>Formicidae</taxon>
        <taxon>Ponerinae</taxon>
        <taxon>Ponerini</taxon>
        <taxon>Harpegnathos</taxon>
    </lineage>
</organism>
<evidence type="ECO:0000313" key="2">
    <source>
        <dbReference type="Proteomes" id="UP000008237"/>
    </source>
</evidence>
<keyword evidence="2" id="KW-1185">Reference proteome</keyword>
<reference evidence="1 2" key="1">
    <citation type="journal article" date="2010" name="Science">
        <title>Genomic comparison of the ants Camponotus floridanus and Harpegnathos saltator.</title>
        <authorList>
            <person name="Bonasio R."/>
            <person name="Zhang G."/>
            <person name="Ye C."/>
            <person name="Mutti N.S."/>
            <person name="Fang X."/>
            <person name="Qin N."/>
            <person name="Donahue G."/>
            <person name="Yang P."/>
            <person name="Li Q."/>
            <person name="Li C."/>
            <person name="Zhang P."/>
            <person name="Huang Z."/>
            <person name="Berger S.L."/>
            <person name="Reinberg D."/>
            <person name="Wang J."/>
            <person name="Liebig J."/>
        </authorList>
    </citation>
    <scope>NUCLEOTIDE SEQUENCE [LARGE SCALE GENOMIC DNA]</scope>
    <source>
        <strain evidence="1 2">R22 G/1</strain>
    </source>
</reference>
<evidence type="ECO:0000313" key="1">
    <source>
        <dbReference type="EMBL" id="EFN86465.1"/>
    </source>
</evidence>
<sequence length="87" mass="9911">MSKAVGLVSLPEQTVLKMRKAYGYGRRAGDPYAIAWEKNVIGWKARLCRNYHAFTTVNPNSHWYIHQAERAGRCAEPLGQRNLQLPV</sequence>
<accession>E2BCW5</accession>
<dbReference type="Proteomes" id="UP000008237">
    <property type="component" value="Unassembled WGS sequence"/>
</dbReference>
<dbReference type="EMBL" id="GL447415">
    <property type="protein sequence ID" value="EFN86465.1"/>
    <property type="molecule type" value="Genomic_DNA"/>
</dbReference>
<dbReference type="AlphaFoldDB" id="E2BCW5"/>
<protein>
    <submittedName>
        <fullName evidence="1">Uncharacterized protein</fullName>
    </submittedName>
</protein>
<name>E2BCW5_HARSA</name>
<dbReference type="InParanoid" id="E2BCW5"/>
<proteinExistence type="predicted"/>
<gene>
    <name evidence="1" type="ORF">EAI_10248</name>
</gene>